<gene>
    <name evidence="3" type="ORF">EHP00_1168</name>
</gene>
<name>A0A1W0E4E7_9MICR</name>
<dbReference type="AlphaFoldDB" id="A0A1W0E4E7"/>
<dbReference type="VEuPathDB" id="MicrosporidiaDB:EHP00_1168"/>
<dbReference type="InterPro" id="IPR035992">
    <property type="entry name" value="Ricin_B-like_lectins"/>
</dbReference>
<evidence type="ECO:0000313" key="4">
    <source>
        <dbReference type="Proteomes" id="UP000192758"/>
    </source>
</evidence>
<keyword evidence="2" id="KW-1133">Transmembrane helix</keyword>
<protein>
    <submittedName>
        <fullName evidence="3">Uncharacterized protein</fullName>
    </submittedName>
</protein>
<keyword evidence="2" id="KW-0472">Membrane</keyword>
<keyword evidence="4" id="KW-1185">Reference proteome</keyword>
<comment type="caution">
    <text evidence="3">The sequence shown here is derived from an EMBL/GenBank/DDBJ whole genome shotgun (WGS) entry which is preliminary data.</text>
</comment>
<dbReference type="Proteomes" id="UP000192758">
    <property type="component" value="Unassembled WGS sequence"/>
</dbReference>
<dbReference type="Gene3D" id="2.80.10.50">
    <property type="match status" value="1"/>
</dbReference>
<keyword evidence="1" id="KW-0175">Coiled coil</keyword>
<feature type="coiled-coil region" evidence="1">
    <location>
        <begin position="169"/>
        <end position="203"/>
    </location>
</feature>
<dbReference type="SUPFAM" id="SSF50370">
    <property type="entry name" value="Ricin B-like lectins"/>
    <property type="match status" value="1"/>
</dbReference>
<reference evidence="3 4" key="1">
    <citation type="journal article" date="2017" name="Environ. Microbiol.">
        <title>Decay of the glycolytic pathway and adaptation to intranuclear parasitism within Enterocytozoonidae microsporidia.</title>
        <authorList>
            <person name="Wiredu Boakye D."/>
            <person name="Jaroenlak P."/>
            <person name="Prachumwat A."/>
            <person name="Williams T.A."/>
            <person name="Bateman K.S."/>
            <person name="Itsathitphaisarn O."/>
            <person name="Sritunyalucksana K."/>
            <person name="Paszkiewicz K.H."/>
            <person name="Moore K.A."/>
            <person name="Stentiford G.D."/>
            <person name="Williams B.A."/>
        </authorList>
    </citation>
    <scope>NUCLEOTIDE SEQUENCE [LARGE SCALE GENOMIC DNA]</scope>
    <source>
        <strain evidence="3 4">TH1</strain>
    </source>
</reference>
<evidence type="ECO:0000256" key="1">
    <source>
        <dbReference type="SAM" id="Coils"/>
    </source>
</evidence>
<proteinExistence type="predicted"/>
<dbReference type="CDD" id="cd00161">
    <property type="entry name" value="beta-trefoil_Ricin-like"/>
    <property type="match status" value="1"/>
</dbReference>
<sequence>MFLKHFCNNSFLIYFETFLMFFYFLKNILSVKIQSFDGSYLSITGDKATFSSDFAKSTDFTFKKISDYFLIVNNANKKVFDVVRSKNKIIEYTEHGGTNQRFKKEEIMDGSKRMKYTYFGGSKKMCMAALNGTLVLEDCLNKKEQVFTEVTEDTTAKEMLIKEKHEKEDNLTRENLNNCTKEKEELQKQMKDSKNKKTKKLEDLKTPNMKEIYEYLEKLVKEKFGTSLQQIIKAGVHLPENKKIEAFKTQNPNTEQIQKITRMHQ</sequence>
<organism evidence="3 4">
    <name type="scientific">Ecytonucleospora hepatopenaei</name>
    <dbReference type="NCBI Taxonomy" id="646526"/>
    <lineage>
        <taxon>Eukaryota</taxon>
        <taxon>Fungi</taxon>
        <taxon>Fungi incertae sedis</taxon>
        <taxon>Microsporidia</taxon>
        <taxon>Enterocytozoonidae</taxon>
        <taxon>Ecytonucleospora</taxon>
    </lineage>
</organism>
<dbReference type="SMR" id="A0A1W0E4E7"/>
<evidence type="ECO:0000256" key="2">
    <source>
        <dbReference type="SAM" id="Phobius"/>
    </source>
</evidence>
<evidence type="ECO:0000313" key="3">
    <source>
        <dbReference type="EMBL" id="OQS54098.1"/>
    </source>
</evidence>
<feature type="transmembrane region" description="Helical" evidence="2">
    <location>
        <begin position="12"/>
        <end position="29"/>
    </location>
</feature>
<accession>A0A1W0E4E7</accession>
<dbReference type="EMBL" id="MNPJ01000022">
    <property type="protein sequence ID" value="OQS54098.1"/>
    <property type="molecule type" value="Genomic_DNA"/>
</dbReference>
<keyword evidence="2" id="KW-0812">Transmembrane</keyword>